<sequence length="73" mass="8315">MYENLRNSKTAIFDAKVKPLFEELIGYGFGYSALANALNTKGIPTRWGQSWTIDSVRQTLKRLDLKTLQYSGE</sequence>
<dbReference type="Pfam" id="PF07508">
    <property type="entry name" value="Recombinase"/>
    <property type="match status" value="1"/>
</dbReference>
<reference evidence="2 3" key="1">
    <citation type="submission" date="2021-03" db="EMBL/GenBank/DDBJ databases">
        <title>Five novel Rahnella species.</title>
        <authorList>
            <person name="Brady C."/>
            <person name="Asselin J."/>
            <person name="Beer S."/>
            <person name="Bruberg M.B."/>
            <person name="Crampton B."/>
            <person name="Venter S."/>
            <person name="Arnold D."/>
            <person name="Denman S."/>
        </authorList>
    </citation>
    <scope>NUCLEOTIDE SEQUENCE [LARGE SCALE GENOMIC DNA]</scope>
    <source>
        <strain evidence="2 3">FRB 231</strain>
    </source>
</reference>
<keyword evidence="3" id="KW-1185">Reference proteome</keyword>
<gene>
    <name evidence="2" type="ORF">J1784_03665</name>
</gene>
<dbReference type="Proteomes" id="UP000739284">
    <property type="component" value="Unassembled WGS sequence"/>
</dbReference>
<name>A0ABS6LBZ0_9GAMM</name>
<proteinExistence type="predicted"/>
<protein>
    <submittedName>
        <fullName evidence="2">Recombinase family protein</fullName>
    </submittedName>
</protein>
<comment type="caution">
    <text evidence="2">The sequence shown here is derived from an EMBL/GenBank/DDBJ whole genome shotgun (WGS) entry which is preliminary data.</text>
</comment>
<evidence type="ECO:0000313" key="3">
    <source>
        <dbReference type="Proteomes" id="UP000739284"/>
    </source>
</evidence>
<evidence type="ECO:0000259" key="1">
    <source>
        <dbReference type="Pfam" id="PF07508"/>
    </source>
</evidence>
<dbReference type="RefSeq" id="WP_217148070.1">
    <property type="nucleotide sequence ID" value="NZ_JAFMOY010000109.1"/>
</dbReference>
<dbReference type="InterPro" id="IPR011109">
    <property type="entry name" value="DNA_bind_recombinase_dom"/>
</dbReference>
<evidence type="ECO:0000313" key="2">
    <source>
        <dbReference type="EMBL" id="MBU9844112.1"/>
    </source>
</evidence>
<organism evidence="2 3">
    <name type="scientific">Rahnella ecdela</name>
    <dbReference type="NCBI Taxonomy" id="2816250"/>
    <lineage>
        <taxon>Bacteria</taxon>
        <taxon>Pseudomonadati</taxon>
        <taxon>Pseudomonadota</taxon>
        <taxon>Gammaproteobacteria</taxon>
        <taxon>Enterobacterales</taxon>
        <taxon>Yersiniaceae</taxon>
        <taxon>Rahnella</taxon>
    </lineage>
</organism>
<dbReference type="EMBL" id="JAFMOY010000109">
    <property type="protein sequence ID" value="MBU9844112.1"/>
    <property type="molecule type" value="Genomic_DNA"/>
</dbReference>
<accession>A0ABS6LBZ0</accession>
<feature type="domain" description="Recombinase" evidence="1">
    <location>
        <begin position="17"/>
        <end position="61"/>
    </location>
</feature>